<reference evidence="2 3" key="1">
    <citation type="journal article" date="2003" name="Nature">
        <title>The genome of a motile marine Synechococcus.</title>
        <authorList>
            <person name="Palenik B."/>
            <person name="Brahamsha B."/>
            <person name="Larimer F."/>
            <person name="Land M."/>
            <person name="Hauser L."/>
            <person name="Chain P."/>
            <person name="Lamerdin J."/>
            <person name="Regala W."/>
            <person name="Allen E.A."/>
            <person name="McCarren J."/>
            <person name="Paulsen I."/>
            <person name="Dufresne A."/>
            <person name="Partensky F."/>
            <person name="Webb E."/>
            <person name="Waterbury J."/>
        </authorList>
    </citation>
    <scope>NUCLEOTIDE SEQUENCE [LARGE SCALE GENOMIC DNA]</scope>
    <source>
        <strain evidence="2 3">WH8102</strain>
    </source>
</reference>
<dbReference type="STRING" id="84588.SYNW1164"/>
<dbReference type="Proteomes" id="UP000001422">
    <property type="component" value="Chromosome"/>
</dbReference>
<keyword evidence="3" id="KW-1185">Reference proteome</keyword>
<sequence>MLLRPASLAIDSTRRRTAGRTKNGTSFFKAAKASGCQSMGQSCSTPRPYLAPSCRNQAPRWAVAEPETTNAEDSCFSTMTTSGWQRRELRRALPPAVRQRNIKVLNHLGIAGMIASRQTRRGPKERDDLEQEARVGLIRGWERFDPRRGLKLSTFLSTATNGQVLHFRRDRAVTIRVPWLFKLPSDSLSFAPYPLPGMDLVCRSLLICQCWYEPLYQADTRSARIGASGLNEYSLVFQ</sequence>
<feature type="domain" description="RNA polymerase sigma-70 region 2" evidence="1">
    <location>
        <begin position="115"/>
        <end position="172"/>
    </location>
</feature>
<dbReference type="SUPFAM" id="SSF88946">
    <property type="entry name" value="Sigma2 domain of RNA polymerase sigma factors"/>
    <property type="match status" value="1"/>
</dbReference>
<dbReference type="Gene3D" id="1.20.120.1810">
    <property type="match status" value="1"/>
</dbReference>
<organism evidence="2 3">
    <name type="scientific">Parasynechococcus marenigrum (strain WH8102)</name>
    <dbReference type="NCBI Taxonomy" id="84588"/>
    <lineage>
        <taxon>Bacteria</taxon>
        <taxon>Bacillati</taxon>
        <taxon>Cyanobacteriota</taxon>
        <taxon>Cyanophyceae</taxon>
        <taxon>Synechococcales</taxon>
        <taxon>Prochlorococcaceae</taxon>
        <taxon>Parasynechococcus</taxon>
        <taxon>Parasynechococcus marenigrum</taxon>
    </lineage>
</organism>
<dbReference type="InterPro" id="IPR013325">
    <property type="entry name" value="RNA_pol_sigma_r2"/>
</dbReference>
<name>Q7U722_PARMW</name>
<proteinExistence type="predicted"/>
<evidence type="ECO:0000259" key="1">
    <source>
        <dbReference type="Pfam" id="PF04542"/>
    </source>
</evidence>
<gene>
    <name evidence="2" type="ordered locus">SYNW1164</name>
</gene>
<dbReference type="eggNOG" id="COG1191">
    <property type="taxonomic scope" value="Bacteria"/>
</dbReference>
<accession>Q7U722</accession>
<evidence type="ECO:0000313" key="2">
    <source>
        <dbReference type="EMBL" id="CAE07679.1"/>
    </source>
</evidence>
<protein>
    <recommendedName>
        <fullName evidence="1">RNA polymerase sigma-70 region 2 domain-containing protein</fullName>
    </recommendedName>
</protein>
<dbReference type="EMBL" id="BX569692">
    <property type="protein sequence ID" value="CAE07679.1"/>
    <property type="molecule type" value="Genomic_DNA"/>
</dbReference>
<dbReference type="GO" id="GO:0006352">
    <property type="term" value="P:DNA-templated transcription initiation"/>
    <property type="evidence" value="ECO:0007669"/>
    <property type="project" value="InterPro"/>
</dbReference>
<evidence type="ECO:0000313" key="3">
    <source>
        <dbReference type="Proteomes" id="UP000001422"/>
    </source>
</evidence>
<dbReference type="GO" id="GO:0003700">
    <property type="term" value="F:DNA-binding transcription factor activity"/>
    <property type="evidence" value="ECO:0007669"/>
    <property type="project" value="InterPro"/>
</dbReference>
<dbReference type="Pfam" id="PF04542">
    <property type="entry name" value="Sigma70_r2"/>
    <property type="match status" value="1"/>
</dbReference>
<dbReference type="HOGENOM" id="CLU_1165344_0_0_3"/>
<dbReference type="KEGG" id="syw:SYNW1164"/>
<dbReference type="AlphaFoldDB" id="Q7U722"/>
<dbReference type="InterPro" id="IPR007627">
    <property type="entry name" value="RNA_pol_sigma70_r2"/>
</dbReference>